<organism evidence="2 3">
    <name type="scientific">Gonium pectorale</name>
    <name type="common">Green alga</name>
    <dbReference type="NCBI Taxonomy" id="33097"/>
    <lineage>
        <taxon>Eukaryota</taxon>
        <taxon>Viridiplantae</taxon>
        <taxon>Chlorophyta</taxon>
        <taxon>core chlorophytes</taxon>
        <taxon>Chlorophyceae</taxon>
        <taxon>CS clade</taxon>
        <taxon>Chlamydomonadales</taxon>
        <taxon>Volvocaceae</taxon>
        <taxon>Gonium</taxon>
    </lineage>
</organism>
<feature type="region of interest" description="Disordered" evidence="1">
    <location>
        <begin position="125"/>
        <end position="144"/>
    </location>
</feature>
<name>A0A150FYU3_GONPE</name>
<evidence type="ECO:0000313" key="3">
    <source>
        <dbReference type="Proteomes" id="UP000075714"/>
    </source>
</evidence>
<sequence length="474" mass="52098">MAACRYVVTGSKTKKKKEEEKDRSISLLLIARDEVVKDGNTSVPHDALLAACKLMDSELRNLSNEYLRARYAVYCMLLDGSKIDWMAAGYLRDLRKAEIPAAVVATRTKVTTGFNIEDIKDLSERAGGRPSQLNTQHGFIGSKTPKNWTPGKDLSLFNAGSSVFVERIANSEDATAKGLQEAKQLHSALKAFYGDNPSELLAVEKRVIERVAEGDTSAADYLIAWRKKAKGVPKLKHRKTEIFTLLQTPMVRLSHRGGKRKCGGAASGRGVAIQDAQDVTVPESIRKVVESMPDWYDDSNAAVQSVADYIRQEGRMEGSDDVSVQGYANAAVDKLFKSVHQPRHDILFRYHFGFDSVEATAGQFKAMVNCLSPRLTGIDKLEDLRPFLEGEFEADINAAFLLPISLFVAMGACDTLYDAATLMRGYLQEGSLKEKLQPMSASAWEFLQSGGRDCTRPGRSGRDCAGPAGRAGWD</sequence>
<reference evidence="3" key="1">
    <citation type="journal article" date="2016" name="Nat. Commun.">
        <title>The Gonium pectorale genome demonstrates co-option of cell cycle regulation during the evolution of multicellularity.</title>
        <authorList>
            <person name="Hanschen E.R."/>
            <person name="Marriage T.N."/>
            <person name="Ferris P.J."/>
            <person name="Hamaji T."/>
            <person name="Toyoda A."/>
            <person name="Fujiyama A."/>
            <person name="Neme R."/>
            <person name="Noguchi H."/>
            <person name="Minakuchi Y."/>
            <person name="Suzuki M."/>
            <person name="Kawai-Toyooka H."/>
            <person name="Smith D.R."/>
            <person name="Sparks H."/>
            <person name="Anderson J."/>
            <person name="Bakaric R."/>
            <person name="Luria V."/>
            <person name="Karger A."/>
            <person name="Kirschner M.W."/>
            <person name="Durand P.M."/>
            <person name="Michod R.E."/>
            <person name="Nozaki H."/>
            <person name="Olson B.J."/>
        </authorList>
    </citation>
    <scope>NUCLEOTIDE SEQUENCE [LARGE SCALE GENOMIC DNA]</scope>
    <source>
        <strain evidence="3">NIES-2863</strain>
    </source>
</reference>
<gene>
    <name evidence="2" type="ORF">GPECTOR_118g380</name>
</gene>
<dbReference type="Proteomes" id="UP000075714">
    <property type="component" value="Unassembled WGS sequence"/>
</dbReference>
<dbReference type="EMBL" id="LSYV01000118">
    <property type="protein sequence ID" value="KXZ42783.1"/>
    <property type="molecule type" value="Genomic_DNA"/>
</dbReference>
<evidence type="ECO:0000256" key="1">
    <source>
        <dbReference type="SAM" id="MobiDB-lite"/>
    </source>
</evidence>
<evidence type="ECO:0000313" key="2">
    <source>
        <dbReference type="EMBL" id="KXZ42783.1"/>
    </source>
</evidence>
<accession>A0A150FYU3</accession>
<protein>
    <submittedName>
        <fullName evidence="2">Uncharacterized protein</fullName>
    </submittedName>
</protein>
<comment type="caution">
    <text evidence="2">The sequence shown here is derived from an EMBL/GenBank/DDBJ whole genome shotgun (WGS) entry which is preliminary data.</text>
</comment>
<dbReference type="AlphaFoldDB" id="A0A150FYU3"/>
<feature type="region of interest" description="Disordered" evidence="1">
    <location>
        <begin position="454"/>
        <end position="474"/>
    </location>
</feature>
<proteinExistence type="predicted"/>
<keyword evidence="3" id="KW-1185">Reference proteome</keyword>